<dbReference type="EMBL" id="JAENIO010000013">
    <property type="protein sequence ID" value="MBK1833804.1"/>
    <property type="molecule type" value="Genomic_DNA"/>
</dbReference>
<sequence length="161" mass="17596">MELFLVRHGKAEDIAPDRTDAGRRLTSKGWKQARAVGRLLVELGHSPDLVLSSPRERARETAAGILHAAALPEQPVVQEWLDFHLHPETVMAELAALPAELERVVLVGHEPSFSALVNWLLGAEAGYCEMKKAALAHFQLAPPSRQGALLKMLVPPRVLIG</sequence>
<dbReference type="SUPFAM" id="SSF53254">
    <property type="entry name" value="Phosphoglycerate mutase-like"/>
    <property type="match status" value="1"/>
</dbReference>
<keyword evidence="3" id="KW-1185">Reference proteome</keyword>
<dbReference type="AlphaFoldDB" id="A0A934RLX2"/>
<dbReference type="PANTHER" id="PTHR48100">
    <property type="entry name" value="BROAD-SPECIFICITY PHOSPHATASE YOR283W-RELATED"/>
    <property type="match status" value="1"/>
</dbReference>
<feature type="binding site" evidence="1">
    <location>
        <position position="57"/>
    </location>
    <ligand>
        <name>substrate</name>
    </ligand>
</feature>
<evidence type="ECO:0000313" key="2">
    <source>
        <dbReference type="EMBL" id="MBK1833804.1"/>
    </source>
</evidence>
<accession>A0A934RLX2</accession>
<reference evidence="2" key="1">
    <citation type="submission" date="2021-01" db="EMBL/GenBank/DDBJ databases">
        <title>Modified the classification status of verrucomicrobia.</title>
        <authorList>
            <person name="Feng X."/>
        </authorList>
    </citation>
    <scope>NUCLEOTIDE SEQUENCE</scope>
    <source>
        <strain evidence="2">KCTC 12986</strain>
    </source>
</reference>
<dbReference type="Gene3D" id="3.40.50.1240">
    <property type="entry name" value="Phosphoglycerate mutase-like"/>
    <property type="match status" value="1"/>
</dbReference>
<dbReference type="GO" id="GO:0016791">
    <property type="term" value="F:phosphatase activity"/>
    <property type="evidence" value="ECO:0007669"/>
    <property type="project" value="TreeGrafter"/>
</dbReference>
<dbReference type="Pfam" id="PF00300">
    <property type="entry name" value="His_Phos_1"/>
    <property type="match status" value="1"/>
</dbReference>
<dbReference type="PANTHER" id="PTHR48100:SF1">
    <property type="entry name" value="HISTIDINE PHOSPHATASE FAMILY PROTEIN-RELATED"/>
    <property type="match status" value="1"/>
</dbReference>
<evidence type="ECO:0000313" key="3">
    <source>
        <dbReference type="Proteomes" id="UP000604083"/>
    </source>
</evidence>
<evidence type="ECO:0000256" key="1">
    <source>
        <dbReference type="PIRSR" id="PIRSR613078-2"/>
    </source>
</evidence>
<dbReference type="RefSeq" id="WP_200391238.1">
    <property type="nucleotide sequence ID" value="NZ_JAENIO010000013.1"/>
</dbReference>
<dbReference type="SMART" id="SM00855">
    <property type="entry name" value="PGAM"/>
    <property type="match status" value="1"/>
</dbReference>
<organism evidence="2 3">
    <name type="scientific">Roseibacillus ishigakijimensis</name>
    <dbReference type="NCBI Taxonomy" id="454146"/>
    <lineage>
        <taxon>Bacteria</taxon>
        <taxon>Pseudomonadati</taxon>
        <taxon>Verrucomicrobiota</taxon>
        <taxon>Verrucomicrobiia</taxon>
        <taxon>Verrucomicrobiales</taxon>
        <taxon>Verrucomicrobiaceae</taxon>
        <taxon>Roseibacillus</taxon>
    </lineage>
</organism>
<dbReference type="InterPro" id="IPR050275">
    <property type="entry name" value="PGM_Phosphatase"/>
</dbReference>
<name>A0A934RLX2_9BACT</name>
<dbReference type="InterPro" id="IPR029033">
    <property type="entry name" value="His_PPase_superfam"/>
</dbReference>
<dbReference type="InterPro" id="IPR013078">
    <property type="entry name" value="His_Pase_superF_clade-1"/>
</dbReference>
<protein>
    <submittedName>
        <fullName evidence="2">Histidine phosphatase family protein</fullName>
    </submittedName>
</protein>
<dbReference type="CDD" id="cd07067">
    <property type="entry name" value="HP_PGM_like"/>
    <property type="match status" value="1"/>
</dbReference>
<dbReference type="GO" id="GO:0005737">
    <property type="term" value="C:cytoplasm"/>
    <property type="evidence" value="ECO:0007669"/>
    <property type="project" value="TreeGrafter"/>
</dbReference>
<dbReference type="Proteomes" id="UP000604083">
    <property type="component" value="Unassembled WGS sequence"/>
</dbReference>
<proteinExistence type="predicted"/>
<comment type="caution">
    <text evidence="2">The sequence shown here is derived from an EMBL/GenBank/DDBJ whole genome shotgun (WGS) entry which is preliminary data.</text>
</comment>
<gene>
    <name evidence="2" type="ORF">JIN78_07010</name>
</gene>